<dbReference type="EMBL" id="JABFUD020000008">
    <property type="protein sequence ID" value="KAI5076399.1"/>
    <property type="molecule type" value="Genomic_DNA"/>
</dbReference>
<accession>A0A9D4UYL6</accession>
<reference evidence="1" key="1">
    <citation type="submission" date="2021-01" db="EMBL/GenBank/DDBJ databases">
        <title>Adiantum capillus-veneris genome.</title>
        <authorList>
            <person name="Fang Y."/>
            <person name="Liao Q."/>
        </authorList>
    </citation>
    <scope>NUCLEOTIDE SEQUENCE</scope>
    <source>
        <strain evidence="1">H3</strain>
        <tissue evidence="1">Leaf</tissue>
    </source>
</reference>
<evidence type="ECO:0000313" key="1">
    <source>
        <dbReference type="EMBL" id="KAI5076399.1"/>
    </source>
</evidence>
<gene>
    <name evidence="1" type="ORF">GOP47_0008464</name>
</gene>
<keyword evidence="2" id="KW-1185">Reference proteome</keyword>
<organism evidence="1 2">
    <name type="scientific">Adiantum capillus-veneris</name>
    <name type="common">Maidenhair fern</name>
    <dbReference type="NCBI Taxonomy" id="13818"/>
    <lineage>
        <taxon>Eukaryota</taxon>
        <taxon>Viridiplantae</taxon>
        <taxon>Streptophyta</taxon>
        <taxon>Embryophyta</taxon>
        <taxon>Tracheophyta</taxon>
        <taxon>Polypodiopsida</taxon>
        <taxon>Polypodiidae</taxon>
        <taxon>Polypodiales</taxon>
        <taxon>Pteridineae</taxon>
        <taxon>Pteridaceae</taxon>
        <taxon>Vittarioideae</taxon>
        <taxon>Adiantum</taxon>
    </lineage>
</organism>
<evidence type="ECO:0000313" key="2">
    <source>
        <dbReference type="Proteomes" id="UP000886520"/>
    </source>
</evidence>
<proteinExistence type="predicted"/>
<dbReference type="AlphaFoldDB" id="A0A9D4UYL6"/>
<name>A0A9D4UYL6_ADICA</name>
<sequence>MFGKRLWPSPLAHGGTCYAHRRISLNDVSRENERLRWMISSARKIRAKLHMRNCRDVKWAWIFLMLRESLCSGLTILHVDV</sequence>
<protein>
    <submittedName>
        <fullName evidence="1">Uncharacterized protein</fullName>
    </submittedName>
</protein>
<dbReference type="Proteomes" id="UP000886520">
    <property type="component" value="Chromosome 8"/>
</dbReference>
<comment type="caution">
    <text evidence="1">The sequence shown here is derived from an EMBL/GenBank/DDBJ whole genome shotgun (WGS) entry which is preliminary data.</text>
</comment>